<evidence type="ECO:0000313" key="3">
    <source>
        <dbReference type="Proteomes" id="UP000018877"/>
    </source>
</evidence>
<gene>
    <name evidence="2" type="ORF">BAVI_05019</name>
</gene>
<feature type="transmembrane region" description="Helical" evidence="1">
    <location>
        <begin position="123"/>
        <end position="141"/>
    </location>
</feature>
<feature type="transmembrane region" description="Helical" evidence="1">
    <location>
        <begin position="194"/>
        <end position="213"/>
    </location>
</feature>
<comment type="caution">
    <text evidence="2">The sequence shown here is derived from an EMBL/GenBank/DDBJ whole genome shotgun (WGS) entry which is preliminary data.</text>
</comment>
<feature type="transmembrane region" description="Helical" evidence="1">
    <location>
        <begin position="82"/>
        <end position="103"/>
    </location>
</feature>
<feature type="transmembrane region" description="Helical" evidence="1">
    <location>
        <begin position="20"/>
        <end position="39"/>
    </location>
</feature>
<reference evidence="2 3" key="1">
    <citation type="journal article" date="2014" name="Environ. Microbiol.">
        <title>The nitrate-ammonifying and nosZ-carrying bacterium Bacillus vireti is a potent source and sink for nitric and nitrous oxide under high nitrate conditions.</title>
        <authorList>
            <person name="Mania D."/>
            <person name="Heylen K."/>
            <person name="van Spanning R.J."/>
            <person name="Frostegard A."/>
        </authorList>
    </citation>
    <scope>NUCLEOTIDE SEQUENCE [LARGE SCALE GENOMIC DNA]</scope>
    <source>
        <strain evidence="2 3">LMG 21834</strain>
    </source>
</reference>
<protein>
    <submittedName>
        <fullName evidence="2">Uncharacterized protein</fullName>
    </submittedName>
</protein>
<dbReference type="EMBL" id="ALAN01000034">
    <property type="protein sequence ID" value="ETI69939.1"/>
    <property type="molecule type" value="Genomic_DNA"/>
</dbReference>
<dbReference type="Proteomes" id="UP000018877">
    <property type="component" value="Unassembled WGS sequence"/>
</dbReference>
<keyword evidence="3" id="KW-1185">Reference proteome</keyword>
<name>A0AB94IS84_9BACI</name>
<feature type="transmembrane region" description="Helical" evidence="1">
    <location>
        <begin position="153"/>
        <end position="174"/>
    </location>
</feature>
<evidence type="ECO:0000313" key="2">
    <source>
        <dbReference type="EMBL" id="ETI69939.1"/>
    </source>
</evidence>
<organism evidence="2 3">
    <name type="scientific">Neobacillus vireti LMG 21834</name>
    <dbReference type="NCBI Taxonomy" id="1131730"/>
    <lineage>
        <taxon>Bacteria</taxon>
        <taxon>Bacillati</taxon>
        <taxon>Bacillota</taxon>
        <taxon>Bacilli</taxon>
        <taxon>Bacillales</taxon>
        <taxon>Bacillaceae</taxon>
        <taxon>Neobacillus</taxon>
    </lineage>
</organism>
<feature type="transmembrane region" description="Helical" evidence="1">
    <location>
        <begin position="51"/>
        <end position="70"/>
    </location>
</feature>
<accession>A0AB94IS84</accession>
<keyword evidence="1" id="KW-1133">Transmembrane helix</keyword>
<evidence type="ECO:0000256" key="1">
    <source>
        <dbReference type="SAM" id="Phobius"/>
    </source>
</evidence>
<keyword evidence="1" id="KW-0812">Transmembrane</keyword>
<keyword evidence="1" id="KW-0472">Membrane</keyword>
<dbReference type="AlphaFoldDB" id="A0AB94IS84"/>
<sequence>MNLPETKSLPAERRLYRKNVLFLTIFFFAINAFATLVSYQFSSVVPKWIEYASYAVFTGSFAMFIYGFWLRSRYQLKHQFGFFTSIFLLLMSIHFYLISNISYRADQDAGRIAEQVNFLRFSFVEYVIAVALLSLLIYILSSPKLLFRKSKSIKGYVAAIAGGICLVVVTFAGMLMVKDVFFVQPETVKVPYEFLMASVIIGFGSIAVFILIYRSKKWGK</sequence>
<proteinExistence type="predicted"/>
<dbReference type="RefSeq" id="WP_024027220.1">
    <property type="nucleotide sequence ID" value="NZ_ALAN01000034.1"/>
</dbReference>